<dbReference type="Gene3D" id="3.90.79.10">
    <property type="entry name" value="Nucleoside Triphosphate Pyrophosphohydrolase"/>
    <property type="match status" value="1"/>
</dbReference>
<gene>
    <name evidence="3" type="ORF">ACHAW5_004588</name>
</gene>
<sequence length="247" mass="27531">MMYRVATSFLAGALPVRSSHLDKSPPKSILLRRSASNAGRIFGLSASQSGPAFCEKCGTPTRLMRPEGDERARNVCGNRECGHVHYRNPKIVVGAICTRENRVLLCKRAIEPCIGKWGYPQGYLELGETTRQGAARETREEAGVRFDPAASELLAIYNLAGMQVQMIFRVELESDDYEPGPESSDVKFVAWDDIPWDDLAFPTIKWALEYARGVRDEVSPAIQERAKILTADGQWEIEEEGRNVISI</sequence>
<reference evidence="3 4" key="1">
    <citation type="submission" date="2024-10" db="EMBL/GenBank/DDBJ databases">
        <title>Updated reference genomes for cyclostephanoid diatoms.</title>
        <authorList>
            <person name="Roberts W.R."/>
            <person name="Alverson A.J."/>
        </authorList>
    </citation>
    <scope>NUCLEOTIDE SEQUENCE [LARGE SCALE GENOMIC DNA]</scope>
    <source>
        <strain evidence="3 4">AJA276-08</strain>
    </source>
</reference>
<protein>
    <recommendedName>
        <fullName evidence="2">Nudix hydrolase domain-containing protein</fullName>
    </recommendedName>
</protein>
<dbReference type="PANTHER" id="PTHR43222">
    <property type="entry name" value="NUDIX HYDROLASE 23"/>
    <property type="match status" value="1"/>
</dbReference>
<keyword evidence="1" id="KW-0378">Hydrolase</keyword>
<dbReference type="Pfam" id="PF00293">
    <property type="entry name" value="NUDIX"/>
    <property type="match status" value="1"/>
</dbReference>
<dbReference type="SUPFAM" id="SSF55811">
    <property type="entry name" value="Nudix"/>
    <property type="match status" value="1"/>
</dbReference>
<name>A0ABD3QA37_9STRA</name>
<dbReference type="Proteomes" id="UP001530315">
    <property type="component" value="Unassembled WGS sequence"/>
</dbReference>
<dbReference type="PROSITE" id="PS00893">
    <property type="entry name" value="NUDIX_BOX"/>
    <property type="match status" value="1"/>
</dbReference>
<organism evidence="3 4">
    <name type="scientific">Stephanodiscus triporus</name>
    <dbReference type="NCBI Taxonomy" id="2934178"/>
    <lineage>
        <taxon>Eukaryota</taxon>
        <taxon>Sar</taxon>
        <taxon>Stramenopiles</taxon>
        <taxon>Ochrophyta</taxon>
        <taxon>Bacillariophyta</taxon>
        <taxon>Coscinodiscophyceae</taxon>
        <taxon>Thalassiosirophycidae</taxon>
        <taxon>Stephanodiscales</taxon>
        <taxon>Stephanodiscaceae</taxon>
        <taxon>Stephanodiscus</taxon>
    </lineage>
</organism>
<dbReference type="EMBL" id="JALLAZ020000357">
    <property type="protein sequence ID" value="KAL3797232.1"/>
    <property type="molecule type" value="Genomic_DNA"/>
</dbReference>
<evidence type="ECO:0000313" key="3">
    <source>
        <dbReference type="EMBL" id="KAL3797232.1"/>
    </source>
</evidence>
<dbReference type="CDD" id="cd04511">
    <property type="entry name" value="NUDIX_Hydrolase"/>
    <property type="match status" value="1"/>
</dbReference>
<keyword evidence="4" id="KW-1185">Reference proteome</keyword>
<evidence type="ECO:0000256" key="1">
    <source>
        <dbReference type="ARBA" id="ARBA00022801"/>
    </source>
</evidence>
<dbReference type="InterPro" id="IPR029401">
    <property type="entry name" value="Nudix_N"/>
</dbReference>
<comment type="caution">
    <text evidence="3">The sequence shown here is derived from an EMBL/GenBank/DDBJ whole genome shotgun (WGS) entry which is preliminary data.</text>
</comment>
<dbReference type="PANTHER" id="PTHR43222:SF2">
    <property type="entry name" value="NUDIX HYDROLASE 23, CHLOROPLASTIC"/>
    <property type="match status" value="1"/>
</dbReference>
<dbReference type="Gene3D" id="2.20.70.10">
    <property type="match status" value="1"/>
</dbReference>
<proteinExistence type="predicted"/>
<accession>A0ABD3QA37</accession>
<dbReference type="Pfam" id="PF14803">
    <property type="entry name" value="Zn_ribbon_Nudix"/>
    <property type="match status" value="1"/>
</dbReference>
<dbReference type="GO" id="GO:0016787">
    <property type="term" value="F:hydrolase activity"/>
    <property type="evidence" value="ECO:0007669"/>
    <property type="project" value="UniProtKB-KW"/>
</dbReference>
<evidence type="ECO:0000313" key="4">
    <source>
        <dbReference type="Proteomes" id="UP001530315"/>
    </source>
</evidence>
<dbReference type="InterPro" id="IPR000086">
    <property type="entry name" value="NUDIX_hydrolase_dom"/>
</dbReference>
<feature type="domain" description="Nudix hydrolase" evidence="2">
    <location>
        <begin position="88"/>
        <end position="212"/>
    </location>
</feature>
<dbReference type="AlphaFoldDB" id="A0ABD3QA37"/>
<dbReference type="PROSITE" id="PS51462">
    <property type="entry name" value="NUDIX"/>
    <property type="match status" value="1"/>
</dbReference>
<evidence type="ECO:0000259" key="2">
    <source>
        <dbReference type="PROSITE" id="PS51462"/>
    </source>
</evidence>
<dbReference type="InterPro" id="IPR020084">
    <property type="entry name" value="NUDIX_hydrolase_CS"/>
</dbReference>
<dbReference type="InterPro" id="IPR015797">
    <property type="entry name" value="NUDIX_hydrolase-like_dom_sf"/>
</dbReference>